<evidence type="ECO:0000256" key="1">
    <source>
        <dbReference type="ARBA" id="ARBA00004308"/>
    </source>
</evidence>
<dbReference type="InterPro" id="IPR039431">
    <property type="entry name" value="Vta1/CALS_N"/>
</dbReference>
<feature type="domain" description="Vta1/callose synthase N-terminal" evidence="3">
    <location>
        <begin position="10"/>
        <end position="109"/>
    </location>
</feature>
<dbReference type="GO" id="GO:0032511">
    <property type="term" value="P:late endosome to vacuole transport via multivesicular body sorting pathway"/>
    <property type="evidence" value="ECO:0007669"/>
    <property type="project" value="InterPro"/>
</dbReference>
<gene>
    <name evidence="4" type="ORF">PHYBLDRAFT_104637</name>
</gene>
<dbReference type="STRING" id="763407.A0A162V852"/>
<dbReference type="Gene3D" id="1.25.40.270">
    <property type="entry name" value="Vacuolar protein sorting-associated protein vta1"/>
    <property type="match status" value="1"/>
</dbReference>
<dbReference type="RefSeq" id="XP_018298803.1">
    <property type="nucleotide sequence ID" value="XM_018427853.1"/>
</dbReference>
<evidence type="ECO:0000313" key="5">
    <source>
        <dbReference type="Proteomes" id="UP000077315"/>
    </source>
</evidence>
<dbReference type="GeneID" id="28988759"/>
<dbReference type="GO" id="GO:0005771">
    <property type="term" value="C:multivesicular body"/>
    <property type="evidence" value="ECO:0007669"/>
    <property type="project" value="TreeGrafter"/>
</dbReference>
<dbReference type="Proteomes" id="UP000077315">
    <property type="component" value="Unassembled WGS sequence"/>
</dbReference>
<comment type="subcellular location">
    <subcellularLocation>
        <location evidence="1">Endomembrane system</location>
    </subcellularLocation>
</comment>
<reference evidence="5" key="1">
    <citation type="submission" date="2015-06" db="EMBL/GenBank/DDBJ databases">
        <title>Expansion of signal transduction pathways in fungi by whole-genome duplication.</title>
        <authorList>
            <consortium name="DOE Joint Genome Institute"/>
            <person name="Corrochano L.M."/>
            <person name="Kuo A."/>
            <person name="Marcet-Houben M."/>
            <person name="Polaino S."/>
            <person name="Salamov A."/>
            <person name="Villalobos J.M."/>
            <person name="Alvarez M.I."/>
            <person name="Avalos J."/>
            <person name="Benito E.P."/>
            <person name="Benoit I."/>
            <person name="Burger G."/>
            <person name="Camino L.P."/>
            <person name="Canovas D."/>
            <person name="Cerda-Olmedo E."/>
            <person name="Cheng J.-F."/>
            <person name="Dominguez A."/>
            <person name="Elias M."/>
            <person name="Eslava A.P."/>
            <person name="Glaser F."/>
            <person name="Grimwood J."/>
            <person name="Gutierrez G."/>
            <person name="Heitman J."/>
            <person name="Henrissat B."/>
            <person name="Iturriaga E.A."/>
            <person name="Lang B.F."/>
            <person name="Lavin J.L."/>
            <person name="Lee S."/>
            <person name="Li W."/>
            <person name="Lindquist E."/>
            <person name="Lopez-Garcia S."/>
            <person name="Luque E.M."/>
            <person name="Marcos A.T."/>
            <person name="Martin J."/>
            <person name="McCluskey K."/>
            <person name="Medina H.R."/>
            <person name="Miralles-Duran A."/>
            <person name="Miyazaki A."/>
            <person name="Munoz-Torres E."/>
            <person name="Oguiza J.A."/>
            <person name="Ohm R."/>
            <person name="Olmedo M."/>
            <person name="Orejas M."/>
            <person name="Ortiz-Castellanos L."/>
            <person name="Pisabarro A.G."/>
            <person name="Rodriguez-Romero J."/>
            <person name="Ruiz-Herrera J."/>
            <person name="Ruiz-Vazquez R."/>
            <person name="Sanz C."/>
            <person name="Schackwitz W."/>
            <person name="Schmutz J."/>
            <person name="Shahriari M."/>
            <person name="Shelest E."/>
            <person name="Silva-Franco F."/>
            <person name="Soanes D."/>
            <person name="Syed K."/>
            <person name="Tagua V.G."/>
            <person name="Talbot N.J."/>
            <person name="Thon M."/>
            <person name="De vries R.P."/>
            <person name="Wiebenga A."/>
            <person name="Yadav J.S."/>
            <person name="Braun E.L."/>
            <person name="Baker S."/>
            <person name="Garre V."/>
            <person name="Horwitz B."/>
            <person name="Torres-Martinez S."/>
            <person name="Idnurm A."/>
            <person name="Herrera-Estrella A."/>
            <person name="Gabaldon T."/>
            <person name="Grigoriev I.V."/>
        </authorList>
    </citation>
    <scope>NUCLEOTIDE SEQUENCE [LARGE SCALE GENOMIC DNA]</scope>
    <source>
        <strain evidence="5">NRRL 1555(-)</strain>
    </source>
</reference>
<keyword evidence="5" id="KW-1185">Reference proteome</keyword>
<dbReference type="OrthoDB" id="391137at2759"/>
<evidence type="ECO:0000259" key="3">
    <source>
        <dbReference type="Pfam" id="PF04652"/>
    </source>
</evidence>
<proteinExistence type="predicted"/>
<accession>A0A162V852</accession>
<dbReference type="Pfam" id="PF04652">
    <property type="entry name" value="Vta1"/>
    <property type="match status" value="1"/>
</dbReference>
<dbReference type="PANTHER" id="PTHR46009:SF1">
    <property type="entry name" value="VACUOLAR PROTEIN SORTING-ASSOCIATED PROTEIN VTA1 HOMOLOG"/>
    <property type="match status" value="1"/>
</dbReference>
<dbReference type="InterPro" id="IPR044538">
    <property type="entry name" value="Vta1-like"/>
</dbReference>
<keyword evidence="2" id="KW-0472">Membrane</keyword>
<evidence type="ECO:0000313" key="4">
    <source>
        <dbReference type="EMBL" id="OAD80763.1"/>
    </source>
</evidence>
<dbReference type="PANTHER" id="PTHR46009">
    <property type="entry name" value="VACUOLAR PROTEIN SORTING-ASSOCIATED PROTEIN VTA1 HOMOLOG"/>
    <property type="match status" value="1"/>
</dbReference>
<sequence>MSIPEELKYITPYVQRSQELAERDPIVSYYAQYYAVKLAIARGPNNKDTNAYLSHLLDSLEKLKAALGTDNEAIVDDIVGYAHVENFALKVFLNADNEDRSGNASKYVSK</sequence>
<dbReference type="InterPro" id="IPR023175">
    <property type="entry name" value="Vta1/CALS_N_sf"/>
</dbReference>
<evidence type="ECO:0000256" key="2">
    <source>
        <dbReference type="ARBA" id="ARBA00023136"/>
    </source>
</evidence>
<dbReference type="InParanoid" id="A0A162V852"/>
<dbReference type="EMBL" id="KV440971">
    <property type="protein sequence ID" value="OAD80763.1"/>
    <property type="molecule type" value="Genomic_DNA"/>
</dbReference>
<name>A0A162V852_PHYB8</name>
<dbReference type="VEuPathDB" id="FungiDB:PHYBLDRAFT_104637"/>
<dbReference type="AlphaFoldDB" id="A0A162V852"/>
<protein>
    <recommendedName>
        <fullName evidence="3">Vta1/callose synthase N-terminal domain-containing protein</fullName>
    </recommendedName>
</protein>
<organism evidence="4 5">
    <name type="scientific">Phycomyces blakesleeanus (strain ATCC 8743b / DSM 1359 / FGSC 10004 / NBRC 33097 / NRRL 1555)</name>
    <dbReference type="NCBI Taxonomy" id="763407"/>
    <lineage>
        <taxon>Eukaryota</taxon>
        <taxon>Fungi</taxon>
        <taxon>Fungi incertae sedis</taxon>
        <taxon>Mucoromycota</taxon>
        <taxon>Mucoromycotina</taxon>
        <taxon>Mucoromycetes</taxon>
        <taxon>Mucorales</taxon>
        <taxon>Phycomycetaceae</taxon>
        <taxon>Phycomyces</taxon>
    </lineage>
</organism>